<organism evidence="1 2">
    <name type="scientific">Sphaerodactylus townsendi</name>
    <dbReference type="NCBI Taxonomy" id="933632"/>
    <lineage>
        <taxon>Eukaryota</taxon>
        <taxon>Metazoa</taxon>
        <taxon>Chordata</taxon>
        <taxon>Craniata</taxon>
        <taxon>Vertebrata</taxon>
        <taxon>Euteleostomi</taxon>
        <taxon>Lepidosauria</taxon>
        <taxon>Squamata</taxon>
        <taxon>Bifurcata</taxon>
        <taxon>Gekkota</taxon>
        <taxon>Sphaerodactylidae</taxon>
        <taxon>Sphaerodactylus</taxon>
    </lineage>
</organism>
<evidence type="ECO:0000313" key="1">
    <source>
        <dbReference type="EMBL" id="KAH7999098.1"/>
    </source>
</evidence>
<protein>
    <submittedName>
        <fullName evidence="1">Uncharacterized protein</fullName>
    </submittedName>
</protein>
<proteinExistence type="predicted"/>
<sequence>MECGYDPYNPELPNPSAQSKNGSLEDVTDSAPSILELELVNQAIEAVRNEVEREQKKYEELLETTKEYGATEPPSLGPKAAGLASVSNANSFTSLEYNPSSYVSRSSTDYNPTPLPVAAANRSSKYTLGGSDGAKSKGSSLEYVPTVVTQKKYSRSVSNRKYIIDDSKPSTDLEYDPLSNYSARLLGKARGKELKGTKRKRAADREDSYSPPLKKPSDVASSPELVSKFSDSEDDQEAGGEAASAGPAKCKGSSESKGDRQPVAEVNGTQRDHLPSRQMKETAVQYDMGDIESLHGTVVKDALGKELAKALSNKNEKGKTKVVTKDRAKEKNAEGKKDKGQVAGKEKTGTKEHRRNGERSEKKHDKPHVGGPLKQLDKPKPGKGAGGRQETPGKKKNEGHRKPSSSEKARSAKKDSKPRPVNVIGKKEAHGGKQGSGKTKPRDSQPLKAKLADSHSHVSAKGQCQAKRRTLSHADLFGDESGDERSLAQPLPVVFPDVSSDSDGDDGFQPLPHYNEMPSLKCPKLSRAPPSPTSSSSSSDEVAYSVLEHDLDFESDPMEECLRIFNESTDVKTEDKGRLGKQPPREEESDEKVPEDSLTTLFPGQKRRISHVTKQGSAEIPSKPVVRPYRPPTAQEVCYQRIRLAQQQVAQLSLRSSVPVSTVPPRSSLVLPKGEKKRIAHVPSSAALPVATKCGK</sequence>
<dbReference type="Proteomes" id="UP000827872">
    <property type="component" value="Linkage Group LG05"/>
</dbReference>
<gene>
    <name evidence="1" type="ORF">K3G42_005130</name>
</gene>
<evidence type="ECO:0000313" key="2">
    <source>
        <dbReference type="Proteomes" id="UP000827872"/>
    </source>
</evidence>
<dbReference type="EMBL" id="CM037618">
    <property type="protein sequence ID" value="KAH7999098.1"/>
    <property type="molecule type" value="Genomic_DNA"/>
</dbReference>
<name>A0ACB8F1Q2_9SAUR</name>
<comment type="caution">
    <text evidence="1">The sequence shown here is derived from an EMBL/GenBank/DDBJ whole genome shotgun (WGS) entry which is preliminary data.</text>
</comment>
<keyword evidence="2" id="KW-1185">Reference proteome</keyword>
<reference evidence="1" key="1">
    <citation type="submission" date="2021-08" db="EMBL/GenBank/DDBJ databases">
        <title>The first chromosome-level gecko genome reveals the dynamic sex chromosomes of Neotropical dwarf geckos (Sphaerodactylidae: Sphaerodactylus).</title>
        <authorList>
            <person name="Pinto B.J."/>
            <person name="Keating S.E."/>
            <person name="Gamble T."/>
        </authorList>
    </citation>
    <scope>NUCLEOTIDE SEQUENCE</scope>
    <source>
        <strain evidence="1">TG3544</strain>
    </source>
</reference>
<accession>A0ACB8F1Q2</accession>